<dbReference type="AlphaFoldDB" id="G6YFC2"/>
<evidence type="ECO:0000313" key="1">
    <source>
        <dbReference type="EMBL" id="EHH09603.1"/>
    </source>
</evidence>
<proteinExistence type="predicted"/>
<evidence type="ECO:0000313" key="2">
    <source>
        <dbReference type="Proteomes" id="UP000002949"/>
    </source>
</evidence>
<name>G6YFC2_9HYPH</name>
<protein>
    <submittedName>
        <fullName evidence="1">Uncharacterized protein</fullName>
    </submittedName>
</protein>
<keyword evidence="2" id="KW-1185">Reference proteome</keyword>
<accession>G6YFC2</accession>
<reference evidence="1 2" key="1">
    <citation type="journal article" date="2012" name="J. Bacteriol.">
        <title>Draft Genome Sequence of Plant Growth-Promoting Rhizobium Mesorhizobium amorphae, Isolated from Zinc-Lead Mine Tailings.</title>
        <authorList>
            <person name="Hao X."/>
            <person name="Lin Y."/>
            <person name="Johnstone L."/>
            <person name="Baltrus D.A."/>
            <person name="Miller S.J."/>
            <person name="Wei G."/>
            <person name="Rensing C."/>
        </authorList>
    </citation>
    <scope>NUCLEOTIDE SEQUENCE [LARGE SCALE GENOMIC DNA]</scope>
    <source>
        <strain evidence="1 2">CCNWGS0123</strain>
    </source>
</reference>
<dbReference type="EMBL" id="AGSN01000155">
    <property type="protein sequence ID" value="EHH09603.1"/>
    <property type="molecule type" value="Genomic_DNA"/>
</dbReference>
<dbReference type="Proteomes" id="UP000002949">
    <property type="component" value="Unassembled WGS sequence"/>
</dbReference>
<sequence length="45" mass="5208">MLMRSFLESATNRFAHCKRNGSMSTFEHPTDVSFRTFTLRPVAKT</sequence>
<organism evidence="1 2">
    <name type="scientific">Mesorhizobium amorphae CCNWGS0123</name>
    <dbReference type="NCBI Taxonomy" id="1082933"/>
    <lineage>
        <taxon>Bacteria</taxon>
        <taxon>Pseudomonadati</taxon>
        <taxon>Pseudomonadota</taxon>
        <taxon>Alphaproteobacteria</taxon>
        <taxon>Hyphomicrobiales</taxon>
        <taxon>Phyllobacteriaceae</taxon>
        <taxon>Mesorhizobium</taxon>
    </lineage>
</organism>
<gene>
    <name evidence="1" type="ORF">MEA186_23346</name>
</gene>
<dbReference type="PATRIC" id="fig|1082933.3.peg.4548"/>